<organism evidence="2 3">
    <name type="scientific">Aquipseudomonas alcaligenes</name>
    <name type="common">Pseudomonas alcaligenes</name>
    <dbReference type="NCBI Taxonomy" id="43263"/>
    <lineage>
        <taxon>Bacteria</taxon>
        <taxon>Pseudomonadati</taxon>
        <taxon>Pseudomonadota</taxon>
        <taxon>Gammaproteobacteria</taxon>
        <taxon>Pseudomonadales</taxon>
        <taxon>Pseudomonadaceae</taxon>
        <taxon>Aquipseudomonas</taxon>
    </lineage>
</organism>
<accession>A0A5C7VMS4</accession>
<comment type="caution">
    <text evidence="2">The sequence shown here is derived from an EMBL/GenBank/DDBJ whole genome shotgun (WGS) entry which is preliminary data.</text>
</comment>
<dbReference type="SUPFAM" id="SSF51230">
    <property type="entry name" value="Single hybrid motif"/>
    <property type="match status" value="1"/>
</dbReference>
<protein>
    <recommendedName>
        <fullName evidence="1">Lipoyl-binding domain-containing protein</fullName>
    </recommendedName>
</protein>
<dbReference type="Gene3D" id="2.40.50.100">
    <property type="match status" value="1"/>
</dbReference>
<evidence type="ECO:0000313" key="2">
    <source>
        <dbReference type="EMBL" id="TXI26996.1"/>
    </source>
</evidence>
<evidence type="ECO:0000313" key="3">
    <source>
        <dbReference type="Proteomes" id="UP000321110"/>
    </source>
</evidence>
<feature type="domain" description="Lipoyl-binding" evidence="1">
    <location>
        <begin position="1"/>
        <end position="43"/>
    </location>
</feature>
<sequence>QLLVVLEAMRMERPLKAGVDGVVRRVGVSQGDQVKNRQLLVEIEADA</sequence>
<evidence type="ECO:0000259" key="1">
    <source>
        <dbReference type="Pfam" id="PF00364"/>
    </source>
</evidence>
<dbReference type="InterPro" id="IPR000089">
    <property type="entry name" value="Biotin_lipoyl"/>
</dbReference>
<dbReference type="InterPro" id="IPR011053">
    <property type="entry name" value="Single_hybrid_motif"/>
</dbReference>
<feature type="non-terminal residue" evidence="2">
    <location>
        <position position="1"/>
    </location>
</feature>
<name>A0A5C7VMS4_AQUAC</name>
<dbReference type="EMBL" id="SSFO01000316">
    <property type="protein sequence ID" value="TXI26996.1"/>
    <property type="molecule type" value="Genomic_DNA"/>
</dbReference>
<gene>
    <name evidence="2" type="ORF">E6Q69_18665</name>
</gene>
<dbReference type="AlphaFoldDB" id="A0A5C7VMS4"/>
<reference evidence="2 3" key="1">
    <citation type="submission" date="2018-09" db="EMBL/GenBank/DDBJ databases">
        <title>Metagenome Assembled Genomes from an Advanced Water Purification Facility.</title>
        <authorList>
            <person name="Stamps B.W."/>
            <person name="Spear J.R."/>
        </authorList>
    </citation>
    <scope>NUCLEOTIDE SEQUENCE [LARGE SCALE GENOMIC DNA]</scope>
    <source>
        <strain evidence="2">Bin_52_1</strain>
    </source>
</reference>
<dbReference type="Proteomes" id="UP000321110">
    <property type="component" value="Unassembled WGS sequence"/>
</dbReference>
<proteinExistence type="predicted"/>
<dbReference type="Pfam" id="PF00364">
    <property type="entry name" value="Biotin_lipoyl"/>
    <property type="match status" value="1"/>
</dbReference>